<feature type="transmembrane region" description="Helical" evidence="1">
    <location>
        <begin position="191"/>
        <end position="210"/>
    </location>
</feature>
<dbReference type="AlphaFoldDB" id="A0A382RKH6"/>
<feature type="transmembrane region" description="Helical" evidence="1">
    <location>
        <begin position="109"/>
        <end position="127"/>
    </location>
</feature>
<keyword evidence="1" id="KW-1133">Transmembrane helix</keyword>
<keyword evidence="1" id="KW-0812">Transmembrane</keyword>
<sequence length="248" mass="28282">MRILFCKIRAIRHESCHHGSAQGGRRRLLTTIRLTSGLVLFAYVGTHLINHSWGLASMEALNIGRDIFVAVWRSWPGTILLYGALLTHFILILWSLYNRRSFRVRISEVAQILLGLTIPFLLAEHALGTRGLNATTGVIDDYIYEILVLWVYAPEKGIVQTVMLVVAWLHGCMGVHFWLRLKPWYRGCSPYLFAFAIILPVTAVFGFVAAGREIKVLAEDPIWLEAMTLHINWPDQEAVVWVGYWKEI</sequence>
<protein>
    <submittedName>
        <fullName evidence="2">Uncharacterized protein</fullName>
    </submittedName>
</protein>
<feature type="transmembrane region" description="Helical" evidence="1">
    <location>
        <begin position="79"/>
        <end position="97"/>
    </location>
</feature>
<dbReference type="SUPFAM" id="SSF81343">
    <property type="entry name" value="Fumarate reductase respiratory complex transmembrane subunits"/>
    <property type="match status" value="1"/>
</dbReference>
<gene>
    <name evidence="2" type="ORF">METZ01_LOCUS350519</name>
</gene>
<dbReference type="InterPro" id="IPR034804">
    <property type="entry name" value="SQR/QFR_C/D"/>
</dbReference>
<organism evidence="2">
    <name type="scientific">marine metagenome</name>
    <dbReference type="NCBI Taxonomy" id="408172"/>
    <lineage>
        <taxon>unclassified sequences</taxon>
        <taxon>metagenomes</taxon>
        <taxon>ecological metagenomes</taxon>
    </lineage>
</organism>
<feature type="transmembrane region" description="Helical" evidence="1">
    <location>
        <begin position="157"/>
        <end position="179"/>
    </location>
</feature>
<keyword evidence="1" id="KW-0472">Membrane</keyword>
<evidence type="ECO:0000256" key="1">
    <source>
        <dbReference type="SAM" id="Phobius"/>
    </source>
</evidence>
<feature type="non-terminal residue" evidence="2">
    <location>
        <position position="248"/>
    </location>
</feature>
<name>A0A382RKH6_9ZZZZ</name>
<feature type="transmembrane region" description="Helical" evidence="1">
    <location>
        <begin position="28"/>
        <end position="49"/>
    </location>
</feature>
<dbReference type="GO" id="GO:0016020">
    <property type="term" value="C:membrane"/>
    <property type="evidence" value="ECO:0007669"/>
    <property type="project" value="InterPro"/>
</dbReference>
<accession>A0A382RKH6</accession>
<evidence type="ECO:0000313" key="2">
    <source>
        <dbReference type="EMBL" id="SVC97665.1"/>
    </source>
</evidence>
<reference evidence="2" key="1">
    <citation type="submission" date="2018-05" db="EMBL/GenBank/DDBJ databases">
        <authorList>
            <person name="Lanie J.A."/>
            <person name="Ng W.-L."/>
            <person name="Kazmierczak K.M."/>
            <person name="Andrzejewski T.M."/>
            <person name="Davidsen T.M."/>
            <person name="Wayne K.J."/>
            <person name="Tettelin H."/>
            <person name="Glass J.I."/>
            <person name="Rusch D."/>
            <person name="Podicherti R."/>
            <person name="Tsui H.-C.T."/>
            <person name="Winkler M.E."/>
        </authorList>
    </citation>
    <scope>NUCLEOTIDE SEQUENCE</scope>
</reference>
<proteinExistence type="predicted"/>
<dbReference type="EMBL" id="UINC01122072">
    <property type="protein sequence ID" value="SVC97665.1"/>
    <property type="molecule type" value="Genomic_DNA"/>
</dbReference>